<feature type="domain" description="RWP-RK" evidence="5">
    <location>
        <begin position="18"/>
        <end position="99"/>
    </location>
</feature>
<evidence type="ECO:0000256" key="1">
    <source>
        <dbReference type="ARBA" id="ARBA00023015"/>
    </source>
</evidence>
<dbReference type="EMBL" id="CAKLBY020000031">
    <property type="protein sequence ID" value="CAK7906716.1"/>
    <property type="molecule type" value="Genomic_DNA"/>
</dbReference>
<dbReference type="AlphaFoldDB" id="A0AAV1TAY6"/>
<dbReference type="PROSITE" id="PS51519">
    <property type="entry name" value="RWP_RK"/>
    <property type="match status" value="1"/>
</dbReference>
<evidence type="ECO:0000259" key="5">
    <source>
        <dbReference type="PROSITE" id="PS51519"/>
    </source>
</evidence>
<gene>
    <name evidence="6" type="ORF">PM001_LOCUS3389</name>
</gene>
<evidence type="ECO:0000313" key="6">
    <source>
        <dbReference type="EMBL" id="CAK7906716.1"/>
    </source>
</evidence>
<evidence type="ECO:0000256" key="2">
    <source>
        <dbReference type="ARBA" id="ARBA00023125"/>
    </source>
</evidence>
<reference evidence="6" key="1">
    <citation type="submission" date="2024-01" db="EMBL/GenBank/DDBJ databases">
        <authorList>
            <person name="Webb A."/>
        </authorList>
    </citation>
    <scope>NUCLEOTIDE SEQUENCE</scope>
    <source>
        <strain evidence="6">Pm1</strain>
    </source>
</reference>
<accession>A0AAV1TAY6</accession>
<keyword evidence="4" id="KW-0539">Nucleus</keyword>
<dbReference type="GO" id="GO:0003677">
    <property type="term" value="F:DNA binding"/>
    <property type="evidence" value="ECO:0007669"/>
    <property type="project" value="UniProtKB-KW"/>
</dbReference>
<protein>
    <recommendedName>
        <fullName evidence="5">RWP-RK domain-containing protein</fullName>
    </recommendedName>
</protein>
<comment type="caution">
    <text evidence="6">The sequence shown here is derived from an EMBL/GenBank/DDBJ whole genome shotgun (WGS) entry which is preliminary data.</text>
</comment>
<dbReference type="Pfam" id="PF02042">
    <property type="entry name" value="RWP-RK"/>
    <property type="match status" value="1"/>
</dbReference>
<keyword evidence="2" id="KW-0238">DNA-binding</keyword>
<dbReference type="Proteomes" id="UP001162060">
    <property type="component" value="Unassembled WGS sequence"/>
</dbReference>
<sequence>MPSSPLSSKTLMIKTDTTAALSSRKSRLKYDFPIETLIALSHFRQDEAAKILGVASITLKRNCQRHNYRWPYRTIKAKRRREAHLAAKNLSDDKIVRQTSSPAPEILLSLRNVAIHRSHLPMAVNGKAAATINRAFSSSMVPFPTTKVVRACQPMTSDRPPQLPPLSVLLQNLQQRSLPATPPRLQTVIEYVHHHPVEHKNSSYSASFHPTAPKFPLRNLSALADHC</sequence>
<organism evidence="6 7">
    <name type="scientific">Peronospora matthiolae</name>
    <dbReference type="NCBI Taxonomy" id="2874970"/>
    <lineage>
        <taxon>Eukaryota</taxon>
        <taxon>Sar</taxon>
        <taxon>Stramenopiles</taxon>
        <taxon>Oomycota</taxon>
        <taxon>Peronosporomycetes</taxon>
        <taxon>Peronosporales</taxon>
        <taxon>Peronosporaceae</taxon>
        <taxon>Peronospora</taxon>
    </lineage>
</organism>
<evidence type="ECO:0000313" key="7">
    <source>
        <dbReference type="Proteomes" id="UP001162060"/>
    </source>
</evidence>
<name>A0AAV1TAY6_9STRA</name>
<proteinExistence type="predicted"/>
<dbReference type="InterPro" id="IPR003035">
    <property type="entry name" value="RWP-RK_dom"/>
</dbReference>
<evidence type="ECO:0000256" key="3">
    <source>
        <dbReference type="ARBA" id="ARBA00023163"/>
    </source>
</evidence>
<evidence type="ECO:0000256" key="4">
    <source>
        <dbReference type="ARBA" id="ARBA00023242"/>
    </source>
</evidence>
<keyword evidence="1" id="KW-0805">Transcription regulation</keyword>
<keyword evidence="3" id="KW-0804">Transcription</keyword>